<dbReference type="InterPro" id="IPR029055">
    <property type="entry name" value="Ntn_hydrolases_N"/>
</dbReference>
<proteinExistence type="predicted"/>
<evidence type="ECO:0000313" key="1">
    <source>
        <dbReference type="EMBL" id="QQZ50103.1"/>
    </source>
</evidence>
<dbReference type="EMBL" id="CP068570">
    <property type="protein sequence ID" value="QQZ50103.1"/>
    <property type="molecule type" value="Genomic_DNA"/>
</dbReference>
<reference evidence="1" key="1">
    <citation type="submission" date="2021-01" db="EMBL/GenBank/DDBJ databases">
        <title>Genome sequence of Phenylobacterium sp. 20VBR1 isolated from a valley glaceir, Ny-Alesund, Svalbard.</title>
        <authorList>
            <person name="Thomas F.A."/>
            <person name="Krishnan K.P."/>
            <person name="Sinha R.K."/>
        </authorList>
    </citation>
    <scope>NUCLEOTIDE SEQUENCE</scope>
    <source>
        <strain evidence="1">20VBR1</strain>
    </source>
</reference>
<accession>A0A974S8Z1</accession>
<dbReference type="AlphaFoldDB" id="A0A974S8Z1"/>
<gene>
    <name evidence="1" type="ORF">JKL49_26410</name>
</gene>
<sequence length="42" mass="4405">MTYYDAKTRKVTAYNGRETAPAAATDALFLGADGKPCPSSPP</sequence>
<organism evidence="1">
    <name type="scientific">Phenylobacterium glaciei</name>
    <dbReference type="NCBI Taxonomy" id="2803784"/>
    <lineage>
        <taxon>Bacteria</taxon>
        <taxon>Pseudomonadati</taxon>
        <taxon>Pseudomonadota</taxon>
        <taxon>Alphaproteobacteria</taxon>
        <taxon>Caulobacterales</taxon>
        <taxon>Caulobacteraceae</taxon>
        <taxon>Phenylobacterium</taxon>
    </lineage>
</organism>
<dbReference type="SUPFAM" id="SSF56235">
    <property type="entry name" value="N-terminal nucleophile aminohydrolases (Ntn hydrolases)"/>
    <property type="match status" value="1"/>
</dbReference>
<protein>
    <submittedName>
        <fullName evidence="1">Gamma-glutamyltransferase</fullName>
    </submittedName>
</protein>
<name>A0A974S8Z1_9CAUL</name>